<comment type="caution">
    <text evidence="1">The sequence shown here is derived from an EMBL/GenBank/DDBJ whole genome shotgun (WGS) entry which is preliminary data.</text>
</comment>
<name>A0ABR2RHL3_9ROSI</name>
<evidence type="ECO:0000313" key="2">
    <source>
        <dbReference type="Proteomes" id="UP001396334"/>
    </source>
</evidence>
<evidence type="ECO:0000313" key="1">
    <source>
        <dbReference type="EMBL" id="KAK9012420.1"/>
    </source>
</evidence>
<sequence length="291" mass="32714">MSESRKIQIGLAQNNIFFVPSALEEMVGEIQFRNPTLEELKFVYAFMRTLLWQTVYVLRWPSSALCTIKRIVRKEERMGMVIFQFSMDFSFSFSLKETHHAVSLSGKSENPVEHKNDAPKLPEQGLGLLSGPNINVEALNASEPLPATFTATLPATETINLDPQVEDGCSDIKPQDLFRDDTQFEASKLMKGPNINVEALNPSEGVSTTFTANLPVTEIVNLKPQVEDRVICSDLKPQELFHDDMKSLDLGNNQTPKLYEPEPQANASEPTRTIIGKTDAIKARYRSFSRY</sequence>
<reference evidence="1 2" key="1">
    <citation type="journal article" date="2024" name="G3 (Bethesda)">
        <title>Genome assembly of Hibiscus sabdariffa L. provides insights into metabolisms of medicinal natural products.</title>
        <authorList>
            <person name="Kim T."/>
        </authorList>
    </citation>
    <scope>NUCLEOTIDE SEQUENCE [LARGE SCALE GENOMIC DNA]</scope>
    <source>
        <strain evidence="1">TK-2024</strain>
        <tissue evidence="1">Old leaves</tissue>
    </source>
</reference>
<accession>A0ABR2RHL3</accession>
<organism evidence="1 2">
    <name type="scientific">Hibiscus sabdariffa</name>
    <name type="common">roselle</name>
    <dbReference type="NCBI Taxonomy" id="183260"/>
    <lineage>
        <taxon>Eukaryota</taxon>
        <taxon>Viridiplantae</taxon>
        <taxon>Streptophyta</taxon>
        <taxon>Embryophyta</taxon>
        <taxon>Tracheophyta</taxon>
        <taxon>Spermatophyta</taxon>
        <taxon>Magnoliopsida</taxon>
        <taxon>eudicotyledons</taxon>
        <taxon>Gunneridae</taxon>
        <taxon>Pentapetalae</taxon>
        <taxon>rosids</taxon>
        <taxon>malvids</taxon>
        <taxon>Malvales</taxon>
        <taxon>Malvaceae</taxon>
        <taxon>Malvoideae</taxon>
        <taxon>Hibiscus</taxon>
    </lineage>
</organism>
<dbReference type="PANTHER" id="PTHR34682:SF3">
    <property type="entry name" value="AT HOOK MOTIF-CONTAINING PROTEIN"/>
    <property type="match status" value="1"/>
</dbReference>
<protein>
    <submittedName>
        <fullName evidence="1">Uncharacterized protein</fullName>
    </submittedName>
</protein>
<gene>
    <name evidence="1" type="ORF">V6N11_040475</name>
</gene>
<keyword evidence="2" id="KW-1185">Reference proteome</keyword>
<dbReference type="InterPro" id="IPR045881">
    <property type="entry name" value="MNM1-like"/>
</dbReference>
<proteinExistence type="predicted"/>
<dbReference type="Proteomes" id="UP001396334">
    <property type="component" value="Unassembled WGS sequence"/>
</dbReference>
<dbReference type="EMBL" id="JBBPBN010000022">
    <property type="protein sequence ID" value="KAK9012420.1"/>
    <property type="molecule type" value="Genomic_DNA"/>
</dbReference>
<dbReference type="PANTHER" id="PTHR34682">
    <property type="entry name" value="AT HOOK MOTIF-CONTAINING PROTEIN"/>
    <property type="match status" value="1"/>
</dbReference>